<evidence type="ECO:0000313" key="2">
    <source>
        <dbReference type="EMBL" id="CAB5008921.1"/>
    </source>
</evidence>
<organism evidence="2">
    <name type="scientific">freshwater metagenome</name>
    <dbReference type="NCBI Taxonomy" id="449393"/>
    <lineage>
        <taxon>unclassified sequences</taxon>
        <taxon>metagenomes</taxon>
        <taxon>ecological metagenomes</taxon>
    </lineage>
</organism>
<dbReference type="CDD" id="cd08556">
    <property type="entry name" value="GDPD"/>
    <property type="match status" value="1"/>
</dbReference>
<evidence type="ECO:0000259" key="1">
    <source>
        <dbReference type="PROSITE" id="PS51704"/>
    </source>
</evidence>
<dbReference type="InterPro" id="IPR017946">
    <property type="entry name" value="PLC-like_Pdiesterase_TIM-brl"/>
</dbReference>
<gene>
    <name evidence="2" type="ORF">UFOPK4098_00169</name>
    <name evidence="3" type="ORF">UFOPK4347_00952</name>
</gene>
<dbReference type="InterPro" id="IPR030395">
    <property type="entry name" value="GP_PDE_dom"/>
</dbReference>
<dbReference type="PROSITE" id="PS51704">
    <property type="entry name" value="GP_PDE"/>
    <property type="match status" value="1"/>
</dbReference>
<dbReference type="PROSITE" id="PS50007">
    <property type="entry name" value="PIPLC_X_DOMAIN"/>
    <property type="match status" value="1"/>
</dbReference>
<dbReference type="EMBL" id="CAFBPN010000003">
    <property type="protein sequence ID" value="CAB5008921.1"/>
    <property type="molecule type" value="Genomic_DNA"/>
</dbReference>
<protein>
    <submittedName>
        <fullName evidence="2">Unannotated protein</fullName>
    </submittedName>
</protein>
<dbReference type="PANTHER" id="PTHR46211">
    <property type="entry name" value="GLYCEROPHOSPHORYL DIESTER PHOSPHODIESTERASE"/>
    <property type="match status" value="1"/>
</dbReference>
<proteinExistence type="predicted"/>
<reference evidence="2" key="1">
    <citation type="submission" date="2020-05" db="EMBL/GenBank/DDBJ databases">
        <authorList>
            <person name="Chiriac C."/>
            <person name="Salcher M."/>
            <person name="Ghai R."/>
            <person name="Kavagutti S V."/>
        </authorList>
    </citation>
    <scope>NUCLEOTIDE SEQUENCE</scope>
</reference>
<dbReference type="Gene3D" id="3.20.20.190">
    <property type="entry name" value="Phosphatidylinositol (PI) phosphodiesterase"/>
    <property type="match status" value="1"/>
</dbReference>
<sequence length="240" mass="27385">MEEISPSYRELTYIAFAHRGARAYARENTLDAFQLGLRLGATGLESDVWITKDGVPVLDHDGVVQERILKRPISQYMREDLPLHIPTLRDLLLLAPRGVAISLDVKDEGSFDAVVDEVRKVHGHVAPFIYLCHPDIDVLQEQRSRSLGISLVSSVRLSRLKNGPEMHAARMRELGVEVMNMHHRDWNGGLVALFHRFDVQCFAWDCQFARNIQDMARIGINGIFSDWPDRFYEFNDSSTI</sequence>
<dbReference type="AlphaFoldDB" id="A0A6J7PVH1"/>
<evidence type="ECO:0000313" key="3">
    <source>
        <dbReference type="EMBL" id="CAB5065501.1"/>
    </source>
</evidence>
<accession>A0A6J7PVH1</accession>
<dbReference type="SUPFAM" id="SSF51695">
    <property type="entry name" value="PLC-like phosphodiesterases"/>
    <property type="match status" value="1"/>
</dbReference>
<dbReference type="EMBL" id="CAFBQU010000021">
    <property type="protein sequence ID" value="CAB5065501.1"/>
    <property type="molecule type" value="Genomic_DNA"/>
</dbReference>
<dbReference type="PANTHER" id="PTHR46211:SF14">
    <property type="entry name" value="GLYCEROPHOSPHODIESTER PHOSPHODIESTERASE"/>
    <property type="match status" value="1"/>
</dbReference>
<name>A0A6J7PVH1_9ZZZZ</name>
<dbReference type="Pfam" id="PF03009">
    <property type="entry name" value="GDPD"/>
    <property type="match status" value="1"/>
</dbReference>
<dbReference type="GO" id="GO:0008081">
    <property type="term" value="F:phosphoric diester hydrolase activity"/>
    <property type="evidence" value="ECO:0007669"/>
    <property type="project" value="InterPro"/>
</dbReference>
<dbReference type="GO" id="GO:0006629">
    <property type="term" value="P:lipid metabolic process"/>
    <property type="evidence" value="ECO:0007669"/>
    <property type="project" value="InterPro"/>
</dbReference>
<feature type="domain" description="GP-PDE" evidence="1">
    <location>
        <begin position="13"/>
        <end position="235"/>
    </location>
</feature>